<evidence type="ECO:0000256" key="7">
    <source>
        <dbReference type="ARBA" id="ARBA00048259"/>
    </source>
</evidence>
<protein>
    <recommendedName>
        <fullName evidence="6">UTP-monosaccharide-1-phosphate uridylyltransferase</fullName>
        <ecNumber evidence="6">2.7.7.64</ecNumber>
    </recommendedName>
</protein>
<dbReference type="EMBL" id="DF237306">
    <property type="protein sequence ID" value="GAQ87502.1"/>
    <property type="molecule type" value="Genomic_DNA"/>
</dbReference>
<dbReference type="Gene3D" id="2.160.10.30">
    <property type="match status" value="1"/>
</dbReference>
<dbReference type="FunFam" id="2.160.10.30:FF:000001">
    <property type="entry name" value="UDP-sugar pyrophosphorylase"/>
    <property type="match status" value="1"/>
</dbReference>
<dbReference type="GO" id="GO:0051748">
    <property type="term" value="F:UTP-monosaccharide-1-phosphate uridylyltransferase activity"/>
    <property type="evidence" value="ECO:0007669"/>
    <property type="project" value="UniProtKB-EC"/>
</dbReference>
<comment type="similarity">
    <text evidence="5">Belongs to the USP family.</text>
</comment>
<accession>A0A1Y1IC08</accession>
<evidence type="ECO:0000256" key="3">
    <source>
        <dbReference type="ARBA" id="ARBA00022679"/>
    </source>
</evidence>
<keyword evidence="3 8" id="KW-0808">Transferase</keyword>
<dbReference type="STRING" id="105231.A0A1Y1IC08"/>
<dbReference type="InterPro" id="IPR029044">
    <property type="entry name" value="Nucleotide-diphossugar_trans"/>
</dbReference>
<dbReference type="AlphaFoldDB" id="A0A1Y1IC08"/>
<dbReference type="SUPFAM" id="SSF53448">
    <property type="entry name" value="Nucleotide-diphospho-sugar transferases"/>
    <property type="match status" value="1"/>
</dbReference>
<keyword evidence="9" id="KW-1185">Reference proteome</keyword>
<organism evidence="8 9">
    <name type="scientific">Klebsormidium nitens</name>
    <name type="common">Green alga</name>
    <name type="synonym">Ulothrix nitens</name>
    <dbReference type="NCBI Taxonomy" id="105231"/>
    <lineage>
        <taxon>Eukaryota</taxon>
        <taxon>Viridiplantae</taxon>
        <taxon>Streptophyta</taxon>
        <taxon>Klebsormidiophyceae</taxon>
        <taxon>Klebsormidiales</taxon>
        <taxon>Klebsormidiaceae</taxon>
        <taxon>Klebsormidium</taxon>
    </lineage>
</organism>
<evidence type="ECO:0000256" key="6">
    <source>
        <dbReference type="ARBA" id="ARBA00039080"/>
    </source>
</evidence>
<dbReference type="Pfam" id="PF01704">
    <property type="entry name" value="UDPGP"/>
    <property type="match status" value="1"/>
</dbReference>
<name>A0A1Y1IC08_KLENI</name>
<keyword evidence="4 8" id="KW-0548">Nucleotidyltransferase</keyword>
<dbReference type="Gene3D" id="3.90.550.10">
    <property type="entry name" value="Spore Coat Polysaccharide Biosynthesis Protein SpsA, Chain A"/>
    <property type="match status" value="1"/>
</dbReference>
<comment type="cofactor">
    <cofactor evidence="1">
        <name>Mn(2+)</name>
        <dbReference type="ChEBI" id="CHEBI:29035"/>
    </cofactor>
</comment>
<dbReference type="InterPro" id="IPR039741">
    <property type="entry name" value="UDP-sugar_pyrophosphorylase"/>
</dbReference>
<dbReference type="PANTHER" id="PTHR11952">
    <property type="entry name" value="UDP- GLUCOSE PYROPHOSPHORYLASE"/>
    <property type="match status" value="1"/>
</dbReference>
<sequence>MMAAPAVLRTDQPARGDDLSTPALRANLGILADWEAELARILLSEGQGHLFENWPPPLNADADKHRFFKQVQKLDASYPGGLRAYISNARKLLQESRDGVNPFDGWTPSVPSGEVLTYGNTAFSRYEAEGVRQANDAAFVLVAGGLGERLGYSGIKVALPSNIVTDASFLQTYVESILALQDASNAVAEDRDDGCQCLPGVCPPQWTSFFPARTVPSGPRRIPFAIMTSDDTHARTQKLLEEHAYFGMDKDQITLIKQEKVACLADNSASLALDPDDKFRILTKPHGHGDVHSLLYSSGLLKDWQAKGVKWILFFQDTNGLIFKAVPSSLGVSATRSYDVNSLAVPRKAKEAIGGITRLTHKDGRKIVINVEYNQLDPMLRSSGYPDGDVNDPSTGFSPYPGNINQLVIKLESYVKELSKTRGLVPEFVNPKYKDSSRTSFKSPTRLESLMQDYPKSLSPSADIGFTVLDVWLGYAPVKNNPEDAAAKLAAGTPPHSATSGEAALYRANCLILRAAGAKVADPRTVRYNDQETEMWPRVVWSPKWALTLADVKAKVRGASVEIAQDAVLILDGPEIYLEAMKLDGALVIRSKEGAKVRVAGLDVRNKGWTFQSIGWQDRREPEELRVRGYKLVKREQKEIEFDKPGEFVVSH</sequence>
<dbReference type="CDD" id="cd06424">
    <property type="entry name" value="UGGPase"/>
    <property type="match status" value="1"/>
</dbReference>
<dbReference type="InterPro" id="IPR002618">
    <property type="entry name" value="UDPGP_fam"/>
</dbReference>
<comment type="catalytic activity">
    <reaction evidence="7">
        <text>a monosaccharide 1-phosphate + UTP + H(+) = a UDP-monosaccharide + diphosphate</text>
        <dbReference type="Rhea" id="RHEA:13205"/>
        <dbReference type="ChEBI" id="CHEBI:15378"/>
        <dbReference type="ChEBI" id="CHEBI:33019"/>
        <dbReference type="ChEBI" id="CHEBI:46398"/>
        <dbReference type="ChEBI" id="CHEBI:140358"/>
        <dbReference type="ChEBI" id="CHEBI:140359"/>
        <dbReference type="EC" id="2.7.7.64"/>
    </reaction>
</comment>
<evidence type="ECO:0000256" key="2">
    <source>
        <dbReference type="ARBA" id="ARBA00001946"/>
    </source>
</evidence>
<dbReference type="GO" id="GO:0003977">
    <property type="term" value="F:UDP-N-acetylglucosamine diphosphorylase activity"/>
    <property type="evidence" value="ECO:0000318"/>
    <property type="project" value="GO_Central"/>
</dbReference>
<evidence type="ECO:0000313" key="8">
    <source>
        <dbReference type="EMBL" id="GAQ87502.1"/>
    </source>
</evidence>
<dbReference type="OMA" id="PMGPRVV"/>
<evidence type="ECO:0000256" key="4">
    <source>
        <dbReference type="ARBA" id="ARBA00022695"/>
    </source>
</evidence>
<comment type="cofactor">
    <cofactor evidence="2">
        <name>Mg(2+)</name>
        <dbReference type="ChEBI" id="CHEBI:18420"/>
    </cofactor>
</comment>
<dbReference type="GO" id="GO:0006048">
    <property type="term" value="P:UDP-N-acetylglucosamine biosynthetic process"/>
    <property type="evidence" value="ECO:0000318"/>
    <property type="project" value="GO_Central"/>
</dbReference>
<dbReference type="OrthoDB" id="532420at2759"/>
<dbReference type="EC" id="2.7.7.64" evidence="6"/>
<evidence type="ECO:0000256" key="5">
    <source>
        <dbReference type="ARBA" id="ARBA00038047"/>
    </source>
</evidence>
<evidence type="ECO:0000313" key="9">
    <source>
        <dbReference type="Proteomes" id="UP000054558"/>
    </source>
</evidence>
<proteinExistence type="inferred from homology"/>
<dbReference type="PANTHER" id="PTHR11952:SF9">
    <property type="entry name" value="UDP-SUGAR PYROPHOSPHORYLASE"/>
    <property type="match status" value="1"/>
</dbReference>
<gene>
    <name evidence="8" type="ORF">KFL_003570110</name>
</gene>
<evidence type="ECO:0000256" key="1">
    <source>
        <dbReference type="ARBA" id="ARBA00001936"/>
    </source>
</evidence>
<dbReference type="Proteomes" id="UP000054558">
    <property type="component" value="Unassembled WGS sequence"/>
</dbReference>
<reference evidence="8 9" key="1">
    <citation type="journal article" date="2014" name="Nat. Commun.">
        <title>Klebsormidium flaccidum genome reveals primary factors for plant terrestrial adaptation.</title>
        <authorList>
            <person name="Hori K."/>
            <person name="Maruyama F."/>
            <person name="Fujisawa T."/>
            <person name="Togashi T."/>
            <person name="Yamamoto N."/>
            <person name="Seo M."/>
            <person name="Sato S."/>
            <person name="Yamada T."/>
            <person name="Mori H."/>
            <person name="Tajima N."/>
            <person name="Moriyama T."/>
            <person name="Ikeuchi M."/>
            <person name="Watanabe M."/>
            <person name="Wada H."/>
            <person name="Kobayashi K."/>
            <person name="Saito M."/>
            <person name="Masuda T."/>
            <person name="Sasaki-Sekimoto Y."/>
            <person name="Mashiguchi K."/>
            <person name="Awai K."/>
            <person name="Shimojima M."/>
            <person name="Masuda S."/>
            <person name="Iwai M."/>
            <person name="Nobusawa T."/>
            <person name="Narise T."/>
            <person name="Kondo S."/>
            <person name="Saito H."/>
            <person name="Sato R."/>
            <person name="Murakawa M."/>
            <person name="Ihara Y."/>
            <person name="Oshima-Yamada Y."/>
            <person name="Ohtaka K."/>
            <person name="Satoh M."/>
            <person name="Sonobe K."/>
            <person name="Ishii M."/>
            <person name="Ohtani R."/>
            <person name="Kanamori-Sato M."/>
            <person name="Honoki R."/>
            <person name="Miyazaki D."/>
            <person name="Mochizuki H."/>
            <person name="Umetsu J."/>
            <person name="Higashi K."/>
            <person name="Shibata D."/>
            <person name="Kamiya Y."/>
            <person name="Sato N."/>
            <person name="Nakamura Y."/>
            <person name="Tabata S."/>
            <person name="Ida S."/>
            <person name="Kurokawa K."/>
            <person name="Ohta H."/>
        </authorList>
    </citation>
    <scope>NUCLEOTIDE SEQUENCE [LARGE SCALE GENOMIC DNA]</scope>
    <source>
        <strain evidence="8 9">NIES-2285</strain>
    </source>
</reference>